<dbReference type="Gene3D" id="2.60.120.200">
    <property type="match status" value="1"/>
</dbReference>
<accession>A0A9X2ACB5</accession>
<dbReference type="GO" id="GO:0004553">
    <property type="term" value="F:hydrolase activity, hydrolyzing O-glycosyl compounds"/>
    <property type="evidence" value="ECO:0007669"/>
    <property type="project" value="UniProtKB-ARBA"/>
</dbReference>
<protein>
    <submittedName>
        <fullName evidence="1">Uncharacterized protein</fullName>
    </submittedName>
</protein>
<dbReference type="GO" id="GO:0005975">
    <property type="term" value="P:carbohydrate metabolic process"/>
    <property type="evidence" value="ECO:0007669"/>
    <property type="project" value="UniProtKB-ARBA"/>
</dbReference>
<evidence type="ECO:0000313" key="2">
    <source>
        <dbReference type="Proteomes" id="UP001139226"/>
    </source>
</evidence>
<evidence type="ECO:0000313" key="1">
    <source>
        <dbReference type="EMBL" id="MCH4824307.1"/>
    </source>
</evidence>
<keyword evidence="2" id="KW-1185">Reference proteome</keyword>
<organism evidence="1 2">
    <name type="scientific">Christiangramia lutea</name>
    <dbReference type="NCBI Taxonomy" id="1607951"/>
    <lineage>
        <taxon>Bacteria</taxon>
        <taxon>Pseudomonadati</taxon>
        <taxon>Bacteroidota</taxon>
        <taxon>Flavobacteriia</taxon>
        <taxon>Flavobacteriales</taxon>
        <taxon>Flavobacteriaceae</taxon>
        <taxon>Christiangramia</taxon>
    </lineage>
</organism>
<comment type="caution">
    <text evidence="1">The sequence shown here is derived from an EMBL/GenBank/DDBJ whole genome shotgun (WGS) entry which is preliminary data.</text>
</comment>
<gene>
    <name evidence="1" type="ORF">ML462_14115</name>
</gene>
<reference evidence="1" key="1">
    <citation type="submission" date="2022-03" db="EMBL/GenBank/DDBJ databases">
        <title>Gramella crocea sp. nov., isolated from activated sludge of a seafood processing plant.</title>
        <authorList>
            <person name="Zhang X."/>
        </authorList>
    </citation>
    <scope>NUCLEOTIDE SEQUENCE</scope>
    <source>
        <strain evidence="1">YJ019</strain>
    </source>
</reference>
<dbReference type="AlphaFoldDB" id="A0A9X2ACB5"/>
<name>A0A9X2ACB5_9FLAO</name>
<dbReference type="SUPFAM" id="SSF49899">
    <property type="entry name" value="Concanavalin A-like lectins/glucanases"/>
    <property type="match status" value="1"/>
</dbReference>
<dbReference type="EMBL" id="JAKVTV010000005">
    <property type="protein sequence ID" value="MCH4824307.1"/>
    <property type="molecule type" value="Genomic_DNA"/>
</dbReference>
<proteinExistence type="predicted"/>
<sequence>MSNIFPIFIAAIKNIKKYSSQEVSDVDFIVDGGTMLLSKENYDPNTGAPSNTLYSQNVMYRDGQTYHAFQRFDDGRITFMKLSEYGMKPPHIIKGNINYHDSHDRPVFRWQGDRLHLIQEDGHDTFNTTIHRAVSDDEDFAIDSNVAVIPTYPTTYPNHYNLDGKLVIIHQRGKWAAYAMSNSLDITDETQWTAADDETIELFNTIYSDDEDQRYQPSVYNKDSSPDYGYFTSWGRRSTIYEEPRWHRGQVFKMRPNVHGFLSFYTVDGRLIHESTGPGNRMDESQAEMAKYFDCNDASKTCRIPQNTLDENANFYSLHEDGTGSAEPDLKSSGNLVLSYWMTNSTTPVNQILTLPDNPTLVSGDRNQTGSGAALYVRNGIVNFFAKVDNGTRTIIHHYKTSDLGQTVDFVQEIDFGFDVSLFKLPENINQIPDNQSFLAVAGDPPGGTSGQGDGGSQTANAVALKRVAFTGFSAESNIYDSLSLINETEYNSNALFSYQIESGKINNTGTSLTQLLDQSANNKDITVNGNPVLDDSTTPTQVTFDGNDDYASLDPALLTSGRVLILAVIDSLGNTVAPVSISNNAATNEFINPQLRADNMRVLTAYGSSILGNVQGDDTPNNGYNICAWLLQDQGGDIPMWLNGRMQMRVVNEEPERNSESRYDQFPITNFEIGRLVRGSYNNYNFKLKSISAHIITSEKEILDRVKYLGDKYNITLNNAYR</sequence>
<dbReference type="RefSeq" id="WP_240714475.1">
    <property type="nucleotide sequence ID" value="NZ_JAKVTV010000005.1"/>
</dbReference>
<dbReference type="Proteomes" id="UP001139226">
    <property type="component" value="Unassembled WGS sequence"/>
</dbReference>
<dbReference type="InterPro" id="IPR013320">
    <property type="entry name" value="ConA-like_dom_sf"/>
</dbReference>